<proteinExistence type="predicted"/>
<accession>A0A6H5IZM0</accession>
<evidence type="ECO:0000313" key="1">
    <source>
        <dbReference type="EMBL" id="CAB0042770.1"/>
    </source>
</evidence>
<protein>
    <submittedName>
        <fullName evidence="1">Uncharacterized protein</fullName>
    </submittedName>
</protein>
<organism evidence="1 2">
    <name type="scientific">Trichogramma brassicae</name>
    <dbReference type="NCBI Taxonomy" id="86971"/>
    <lineage>
        <taxon>Eukaryota</taxon>
        <taxon>Metazoa</taxon>
        <taxon>Ecdysozoa</taxon>
        <taxon>Arthropoda</taxon>
        <taxon>Hexapoda</taxon>
        <taxon>Insecta</taxon>
        <taxon>Pterygota</taxon>
        <taxon>Neoptera</taxon>
        <taxon>Endopterygota</taxon>
        <taxon>Hymenoptera</taxon>
        <taxon>Apocrita</taxon>
        <taxon>Proctotrupomorpha</taxon>
        <taxon>Chalcidoidea</taxon>
        <taxon>Trichogrammatidae</taxon>
        <taxon>Trichogramma</taxon>
    </lineage>
</organism>
<gene>
    <name evidence="1" type="ORF">TBRA_LOCUS14374</name>
</gene>
<reference evidence="1 2" key="1">
    <citation type="submission" date="2020-02" db="EMBL/GenBank/DDBJ databases">
        <authorList>
            <person name="Ferguson B K."/>
        </authorList>
    </citation>
    <scope>NUCLEOTIDE SEQUENCE [LARGE SCALE GENOMIC DNA]</scope>
</reference>
<dbReference type="EMBL" id="CADCXV010001216">
    <property type="protein sequence ID" value="CAB0042770.1"/>
    <property type="molecule type" value="Genomic_DNA"/>
</dbReference>
<keyword evidence="2" id="KW-1185">Reference proteome</keyword>
<evidence type="ECO:0000313" key="2">
    <source>
        <dbReference type="Proteomes" id="UP000479190"/>
    </source>
</evidence>
<name>A0A6H5IZM0_9HYME</name>
<dbReference type="Proteomes" id="UP000479190">
    <property type="component" value="Unassembled WGS sequence"/>
</dbReference>
<dbReference type="AlphaFoldDB" id="A0A6H5IZM0"/>
<sequence length="274" mass="32185">MFLFDDYVDEFKLRLVSGALAVLECLKRRGYELERSDALTMMKFFLAYKVFRKLEDHEKEFVIEESVDLEKCWYDKEEFTSEAQKIMINPSLSLYELVRLRPGEAEKRLTYEDCFQFARSDDFLSMPDYARENDTCNVHLNEILARRFCRRWTLDPLMEMTRHRLPILCCEMILKNLKNEDLCRVCFAATDHDISSINKKKVIKGYIVCDIKGILLQSQRRLHGMLGENATFEPTKLKLYSKSTFDVFTARSSRQTDERSASPCVKLPGTQLTK</sequence>